<dbReference type="Proteomes" id="UP000298347">
    <property type="component" value="Unassembled WGS sequence"/>
</dbReference>
<dbReference type="RefSeq" id="WP_135349289.1">
    <property type="nucleotide sequence ID" value="NZ_SRJD01000017.1"/>
</dbReference>
<evidence type="ECO:0000256" key="2">
    <source>
        <dbReference type="ARBA" id="ARBA00022475"/>
    </source>
</evidence>
<feature type="domain" description="Phosphatidic acid phosphatase type 2/haloperoxidase" evidence="8">
    <location>
        <begin position="65"/>
        <end position="172"/>
    </location>
</feature>
<dbReference type="SUPFAM" id="SSF48317">
    <property type="entry name" value="Acid phosphatase/Vanadium-dependent haloperoxidase"/>
    <property type="match status" value="1"/>
</dbReference>
<dbReference type="InterPro" id="IPR036938">
    <property type="entry name" value="PAP2/HPO_sf"/>
</dbReference>
<evidence type="ECO:0000256" key="5">
    <source>
        <dbReference type="ARBA" id="ARBA00022989"/>
    </source>
</evidence>
<dbReference type="EMBL" id="SRJD01000017">
    <property type="protein sequence ID" value="TGA97020.1"/>
    <property type="molecule type" value="Genomic_DNA"/>
</dbReference>
<dbReference type="Gene3D" id="1.20.144.10">
    <property type="entry name" value="Phosphatidic acid phosphatase type 2/haloperoxidase"/>
    <property type="match status" value="1"/>
</dbReference>
<feature type="transmembrane region" description="Helical" evidence="7">
    <location>
        <begin position="157"/>
        <end position="176"/>
    </location>
</feature>
<dbReference type="InterPro" id="IPR000326">
    <property type="entry name" value="PAP2/HPO"/>
</dbReference>
<dbReference type="OrthoDB" id="9789113at2"/>
<dbReference type="Pfam" id="PF01569">
    <property type="entry name" value="PAP2"/>
    <property type="match status" value="1"/>
</dbReference>
<protein>
    <submittedName>
        <fullName evidence="9">Phosphatase PAP2 family protein</fullName>
    </submittedName>
</protein>
<dbReference type="PANTHER" id="PTHR14969:SF62">
    <property type="entry name" value="DECAPRENYLPHOSPHORYL-5-PHOSPHORIBOSE PHOSPHATASE RV3807C-RELATED"/>
    <property type="match status" value="1"/>
</dbReference>
<keyword evidence="4" id="KW-0378">Hydrolase</keyword>
<dbReference type="AlphaFoldDB" id="A0A4Z0GMM8"/>
<comment type="caution">
    <text evidence="9">The sequence shown here is derived from an EMBL/GenBank/DDBJ whole genome shotgun (WGS) entry which is preliminary data.</text>
</comment>
<keyword evidence="10" id="KW-1185">Reference proteome</keyword>
<feature type="transmembrane region" description="Helical" evidence="7">
    <location>
        <begin position="31"/>
        <end position="54"/>
    </location>
</feature>
<comment type="subcellular location">
    <subcellularLocation>
        <location evidence="1">Cell membrane</location>
        <topology evidence="1">Multi-pass membrane protein</topology>
    </subcellularLocation>
</comment>
<accession>A0A4Z0GMM8</accession>
<keyword evidence="6 7" id="KW-0472">Membrane</keyword>
<evidence type="ECO:0000256" key="3">
    <source>
        <dbReference type="ARBA" id="ARBA00022692"/>
    </source>
</evidence>
<proteinExistence type="predicted"/>
<evidence type="ECO:0000256" key="1">
    <source>
        <dbReference type="ARBA" id="ARBA00004651"/>
    </source>
</evidence>
<evidence type="ECO:0000259" key="8">
    <source>
        <dbReference type="SMART" id="SM00014"/>
    </source>
</evidence>
<feature type="transmembrane region" description="Helical" evidence="7">
    <location>
        <begin position="130"/>
        <end position="151"/>
    </location>
</feature>
<gene>
    <name evidence="9" type="ORF">E4665_13325</name>
</gene>
<dbReference type="SMART" id="SM00014">
    <property type="entry name" value="acidPPc"/>
    <property type="match status" value="1"/>
</dbReference>
<dbReference type="GO" id="GO:0016787">
    <property type="term" value="F:hydrolase activity"/>
    <property type="evidence" value="ECO:0007669"/>
    <property type="project" value="UniProtKB-KW"/>
</dbReference>
<reference evidence="9 10" key="1">
    <citation type="journal article" date="2015" name="Int. J. Syst. Evol. Microbiol.">
        <title>Sporolactobacillus shoreae sp. nov. and Sporolactobacillus spathodeae sp. nov., two spore-forming lactic acid bacteria isolated from tree barks in Thailand.</title>
        <authorList>
            <person name="Thamacharoensuk T."/>
            <person name="Kitahara M."/>
            <person name="Ohkuma M."/>
            <person name="Thongchul N."/>
            <person name="Tanasupawat S."/>
        </authorList>
    </citation>
    <scope>NUCLEOTIDE SEQUENCE [LARGE SCALE GENOMIC DNA]</scope>
    <source>
        <strain evidence="9 10">BK92</strain>
    </source>
</reference>
<keyword evidence="5 7" id="KW-1133">Transmembrane helix</keyword>
<evidence type="ECO:0000313" key="9">
    <source>
        <dbReference type="EMBL" id="TGA97020.1"/>
    </source>
</evidence>
<name>A0A4Z0GMM8_9BACL</name>
<organism evidence="9 10">
    <name type="scientific">Sporolactobacillus shoreae</name>
    <dbReference type="NCBI Taxonomy" id="1465501"/>
    <lineage>
        <taxon>Bacteria</taxon>
        <taxon>Bacillati</taxon>
        <taxon>Bacillota</taxon>
        <taxon>Bacilli</taxon>
        <taxon>Bacillales</taxon>
        <taxon>Sporolactobacillaceae</taxon>
        <taxon>Sporolactobacillus</taxon>
    </lineage>
</organism>
<evidence type="ECO:0000256" key="7">
    <source>
        <dbReference type="SAM" id="Phobius"/>
    </source>
</evidence>
<evidence type="ECO:0000313" key="10">
    <source>
        <dbReference type="Proteomes" id="UP000298347"/>
    </source>
</evidence>
<evidence type="ECO:0000256" key="4">
    <source>
        <dbReference type="ARBA" id="ARBA00022801"/>
    </source>
</evidence>
<dbReference type="PANTHER" id="PTHR14969">
    <property type="entry name" value="SPHINGOSINE-1-PHOSPHATE PHOSPHOHYDROLASE"/>
    <property type="match status" value="1"/>
</dbReference>
<keyword evidence="2" id="KW-1003">Cell membrane</keyword>
<keyword evidence="3 7" id="KW-0812">Transmembrane</keyword>
<evidence type="ECO:0000256" key="6">
    <source>
        <dbReference type="ARBA" id="ARBA00023136"/>
    </source>
</evidence>
<dbReference type="GO" id="GO:0005886">
    <property type="term" value="C:plasma membrane"/>
    <property type="evidence" value="ECO:0007669"/>
    <property type="project" value="UniProtKB-SubCell"/>
</dbReference>
<sequence length="178" mass="19707">MFSKSIDGFHQIECQISKGINRYFEKRALNVYFRTITNIGGAVAEILAVLFLLAFSHGRLHQTAVACAVSLTISHMIVQVLKKVFPRVRPYLALEGIKVPEHPLADHSFPSGHSTAVFSVVIPLIMYHPFLGIFLMPLALSVAVSRIFLGLHYPSDVLAGIFLGTVTGMIVFSYMMPF</sequence>